<dbReference type="AlphaFoldDB" id="A0A1I1P5B7"/>
<sequence>MLGASDILAIAYRVSGLPDSDTPLAFPIGQTMATEFFEAINLAFQIHTQQIDKQLNTAFIRPAKRHQLLDIRGFTYQEFLTLWDKTIRVESLPLQPIFEVLLLATEAQRKAFISRYQPNEISYIQALIHLHSPIISPFFYPMPARLRVGDLMKHTYISGQSGSGKSEIMKLIWYGLQSKSSGKEKGKYSLVLLDPHGDISRELVALHFNQQEKERLLYFDPFLSNEKFPVINPLETQNKSLAFVDTLAQSISNALQELWPSAELTLQMQTLLIPCVATLLLDENRSLKDLQNFMQNDPALLELGKKSPFPAHRHFFETAFLNKSYEHTKTGIYTRIQSLLNNDGFYRATTGRSTMHLEKAINEGKIIIVRFTKDKGEEASRAFNKLLIARLQSIALGRADQPKEYRKPCFLFIDEFQNYLSPSIGLILEESRKFGLHLVIANQNLGQITDTRLLRTILSNTFTKLVGANGFKDLKDFAAEIGVKTTQLQQLPPYKFYCKSGSQPAFVFEPDTFLIGHQPPFFLDKKQAGQLKEYLLQQSGQYQDPAAQASAAAPVAKVTQKLAPKYPF</sequence>
<keyword evidence="4" id="KW-1185">Reference proteome</keyword>
<feature type="domain" description="TraD/TraG TraM recognition site" evidence="2">
    <location>
        <begin position="408"/>
        <end position="487"/>
    </location>
</feature>
<dbReference type="InterPro" id="IPR051162">
    <property type="entry name" value="T4SS_component"/>
</dbReference>
<dbReference type="PANTHER" id="PTHR30121:SF6">
    <property type="entry name" value="SLR6007 PROTEIN"/>
    <property type="match status" value="1"/>
</dbReference>
<evidence type="ECO:0000313" key="4">
    <source>
        <dbReference type="Proteomes" id="UP000199514"/>
    </source>
</evidence>
<protein>
    <submittedName>
        <fullName evidence="3">TraM recognition site of TraD and TraG</fullName>
    </submittedName>
</protein>
<dbReference type="InterPro" id="IPR032689">
    <property type="entry name" value="TraG-D_C"/>
</dbReference>
<dbReference type="InterPro" id="IPR027417">
    <property type="entry name" value="P-loop_NTPase"/>
</dbReference>
<organism evidence="3 4">
    <name type="scientific">Flexibacter flexilis DSM 6793</name>
    <dbReference type="NCBI Taxonomy" id="927664"/>
    <lineage>
        <taxon>Bacteria</taxon>
        <taxon>Pseudomonadati</taxon>
        <taxon>Bacteroidota</taxon>
        <taxon>Cytophagia</taxon>
        <taxon>Cytophagales</taxon>
        <taxon>Flexibacteraceae</taxon>
        <taxon>Flexibacter</taxon>
    </lineage>
</organism>
<dbReference type="Pfam" id="PF01935">
    <property type="entry name" value="DUF87"/>
    <property type="match status" value="1"/>
</dbReference>
<dbReference type="EMBL" id="FOLE01000020">
    <property type="protein sequence ID" value="SFD01150.1"/>
    <property type="molecule type" value="Genomic_DNA"/>
</dbReference>
<dbReference type="PANTHER" id="PTHR30121">
    <property type="entry name" value="UNCHARACTERIZED PROTEIN YJGR-RELATED"/>
    <property type="match status" value="1"/>
</dbReference>
<dbReference type="SUPFAM" id="SSF52540">
    <property type="entry name" value="P-loop containing nucleoside triphosphate hydrolases"/>
    <property type="match status" value="1"/>
</dbReference>
<dbReference type="Pfam" id="PF12696">
    <property type="entry name" value="TraG-D_C"/>
    <property type="match status" value="1"/>
</dbReference>
<dbReference type="Gene3D" id="3.40.50.300">
    <property type="entry name" value="P-loop containing nucleotide triphosphate hydrolases"/>
    <property type="match status" value="2"/>
</dbReference>
<dbReference type="OrthoDB" id="9806951at2"/>
<gene>
    <name evidence="3" type="ORF">SAMN05421780_1201</name>
</gene>
<reference evidence="3 4" key="1">
    <citation type="submission" date="2016-10" db="EMBL/GenBank/DDBJ databases">
        <authorList>
            <person name="de Groot N.N."/>
        </authorList>
    </citation>
    <scope>NUCLEOTIDE SEQUENCE [LARGE SCALE GENOMIC DNA]</scope>
    <source>
        <strain evidence="3 4">DSM 6793</strain>
    </source>
</reference>
<accession>A0A1I1P5B7</accession>
<evidence type="ECO:0000313" key="3">
    <source>
        <dbReference type="EMBL" id="SFD01150.1"/>
    </source>
</evidence>
<dbReference type="Proteomes" id="UP000199514">
    <property type="component" value="Unassembled WGS sequence"/>
</dbReference>
<dbReference type="RefSeq" id="WP_091516892.1">
    <property type="nucleotide sequence ID" value="NZ_FOLE01000020.1"/>
</dbReference>
<proteinExistence type="predicted"/>
<dbReference type="CDD" id="cd01127">
    <property type="entry name" value="TrwB_TraG_TraD_VirD4"/>
    <property type="match status" value="1"/>
</dbReference>
<name>A0A1I1P5B7_9BACT</name>
<dbReference type="InterPro" id="IPR002789">
    <property type="entry name" value="HerA_central"/>
</dbReference>
<dbReference type="STRING" id="927664.SAMN05421780_1201"/>
<evidence type="ECO:0000259" key="2">
    <source>
        <dbReference type="Pfam" id="PF12696"/>
    </source>
</evidence>
<feature type="domain" description="Helicase HerA central" evidence="1">
    <location>
        <begin position="143"/>
        <end position="373"/>
    </location>
</feature>
<evidence type="ECO:0000259" key="1">
    <source>
        <dbReference type="Pfam" id="PF01935"/>
    </source>
</evidence>